<proteinExistence type="predicted"/>
<dbReference type="GeneID" id="17292608"/>
<keyword evidence="2" id="KW-0472">Membrane</keyword>
<dbReference type="EMBL" id="JH993083">
    <property type="protein sequence ID" value="EKX35839.1"/>
    <property type="molecule type" value="Genomic_DNA"/>
</dbReference>
<feature type="compositionally biased region" description="Basic and acidic residues" evidence="1">
    <location>
        <begin position="32"/>
        <end position="42"/>
    </location>
</feature>
<evidence type="ECO:0000256" key="2">
    <source>
        <dbReference type="SAM" id="Phobius"/>
    </source>
</evidence>
<sequence length="280" mass="32242">MSIDEPDTAHSREDVARHRELSSEQSQGVQSRSEKRGYDDGGLRGGGGKRLGSVGAAASSDMLESVFMPWRAAGAQSFEDREMEEAYGQFFIDSMYRGMVPFMQFILAVASCFQVIYFMSRAWKRRPLQAEDLFMLVRMGMIGVGWVSTMRWSRWTGEVKRRASRLMVWMVRLRIFALMAEHLISDVPLEKSFLAVFTVSLSSTVLSWSWRHHVLNTVVLTLSRHLSVFFQPELLQKRGYEPAYFCVFFLIFNAASLLSLSLHERHRSSFRKIWDPAKKD</sequence>
<dbReference type="PaxDb" id="55529-EKX35839"/>
<feature type="transmembrane region" description="Helical" evidence="2">
    <location>
        <begin position="102"/>
        <end position="120"/>
    </location>
</feature>
<name>L1IIV6_GUITC</name>
<dbReference type="KEGG" id="gtt:GUITHDRAFT_146191"/>
<dbReference type="Proteomes" id="UP000011087">
    <property type="component" value="Unassembled WGS sequence"/>
</dbReference>
<reference evidence="3 5" key="1">
    <citation type="journal article" date="2012" name="Nature">
        <title>Algal genomes reveal evolutionary mosaicism and the fate of nucleomorphs.</title>
        <authorList>
            <consortium name="DOE Joint Genome Institute"/>
            <person name="Curtis B.A."/>
            <person name="Tanifuji G."/>
            <person name="Burki F."/>
            <person name="Gruber A."/>
            <person name="Irimia M."/>
            <person name="Maruyama S."/>
            <person name="Arias M.C."/>
            <person name="Ball S.G."/>
            <person name="Gile G.H."/>
            <person name="Hirakawa Y."/>
            <person name="Hopkins J.F."/>
            <person name="Kuo A."/>
            <person name="Rensing S.A."/>
            <person name="Schmutz J."/>
            <person name="Symeonidi A."/>
            <person name="Elias M."/>
            <person name="Eveleigh R.J."/>
            <person name="Herman E.K."/>
            <person name="Klute M.J."/>
            <person name="Nakayama T."/>
            <person name="Obornik M."/>
            <person name="Reyes-Prieto A."/>
            <person name="Armbrust E.V."/>
            <person name="Aves S.J."/>
            <person name="Beiko R.G."/>
            <person name="Coutinho P."/>
            <person name="Dacks J.B."/>
            <person name="Durnford D.G."/>
            <person name="Fast N.M."/>
            <person name="Green B.R."/>
            <person name="Grisdale C.J."/>
            <person name="Hempel F."/>
            <person name="Henrissat B."/>
            <person name="Hoppner M.P."/>
            <person name="Ishida K."/>
            <person name="Kim E."/>
            <person name="Koreny L."/>
            <person name="Kroth P.G."/>
            <person name="Liu Y."/>
            <person name="Malik S.B."/>
            <person name="Maier U.G."/>
            <person name="McRose D."/>
            <person name="Mock T."/>
            <person name="Neilson J.A."/>
            <person name="Onodera N.T."/>
            <person name="Poole A.M."/>
            <person name="Pritham E.J."/>
            <person name="Richards T.A."/>
            <person name="Rocap G."/>
            <person name="Roy S.W."/>
            <person name="Sarai C."/>
            <person name="Schaack S."/>
            <person name="Shirato S."/>
            <person name="Slamovits C.H."/>
            <person name="Spencer D.F."/>
            <person name="Suzuki S."/>
            <person name="Worden A.Z."/>
            <person name="Zauner S."/>
            <person name="Barry K."/>
            <person name="Bell C."/>
            <person name="Bharti A.K."/>
            <person name="Crow J.A."/>
            <person name="Grimwood J."/>
            <person name="Kramer R."/>
            <person name="Lindquist E."/>
            <person name="Lucas S."/>
            <person name="Salamov A."/>
            <person name="McFadden G.I."/>
            <person name="Lane C.E."/>
            <person name="Keeling P.J."/>
            <person name="Gray M.W."/>
            <person name="Grigoriev I.V."/>
            <person name="Archibald J.M."/>
        </authorList>
    </citation>
    <scope>NUCLEOTIDE SEQUENCE</scope>
    <source>
        <strain evidence="3 5">CCMP2712</strain>
    </source>
</reference>
<keyword evidence="5" id="KW-1185">Reference proteome</keyword>
<dbReference type="HOGENOM" id="CLU_995507_0_0_1"/>
<evidence type="ECO:0000313" key="3">
    <source>
        <dbReference type="EMBL" id="EKX35839.1"/>
    </source>
</evidence>
<dbReference type="EnsemblProtists" id="EKX35839">
    <property type="protein sequence ID" value="EKX35839"/>
    <property type="gene ID" value="GUITHDRAFT_146191"/>
</dbReference>
<feature type="region of interest" description="Disordered" evidence="1">
    <location>
        <begin position="1"/>
        <end position="51"/>
    </location>
</feature>
<keyword evidence="2" id="KW-0812">Transmembrane</keyword>
<feature type="compositionally biased region" description="Basic and acidic residues" evidence="1">
    <location>
        <begin position="7"/>
        <end position="22"/>
    </location>
</feature>
<reference evidence="5" key="2">
    <citation type="submission" date="2012-11" db="EMBL/GenBank/DDBJ databases">
        <authorList>
            <person name="Kuo A."/>
            <person name="Curtis B.A."/>
            <person name="Tanifuji G."/>
            <person name="Burki F."/>
            <person name="Gruber A."/>
            <person name="Irimia M."/>
            <person name="Maruyama S."/>
            <person name="Arias M.C."/>
            <person name="Ball S.G."/>
            <person name="Gile G.H."/>
            <person name="Hirakawa Y."/>
            <person name="Hopkins J.F."/>
            <person name="Rensing S.A."/>
            <person name="Schmutz J."/>
            <person name="Symeonidi A."/>
            <person name="Elias M."/>
            <person name="Eveleigh R.J."/>
            <person name="Herman E.K."/>
            <person name="Klute M.J."/>
            <person name="Nakayama T."/>
            <person name="Obornik M."/>
            <person name="Reyes-Prieto A."/>
            <person name="Armbrust E.V."/>
            <person name="Aves S.J."/>
            <person name="Beiko R.G."/>
            <person name="Coutinho P."/>
            <person name="Dacks J.B."/>
            <person name="Durnford D.G."/>
            <person name="Fast N.M."/>
            <person name="Green B.R."/>
            <person name="Grisdale C."/>
            <person name="Hempe F."/>
            <person name="Henrissat B."/>
            <person name="Hoppner M.P."/>
            <person name="Ishida K.-I."/>
            <person name="Kim E."/>
            <person name="Koreny L."/>
            <person name="Kroth P.G."/>
            <person name="Liu Y."/>
            <person name="Malik S.-B."/>
            <person name="Maier U.G."/>
            <person name="McRose D."/>
            <person name="Mock T."/>
            <person name="Neilson J.A."/>
            <person name="Onodera N.T."/>
            <person name="Poole A.M."/>
            <person name="Pritham E.J."/>
            <person name="Richards T.A."/>
            <person name="Rocap G."/>
            <person name="Roy S.W."/>
            <person name="Sarai C."/>
            <person name="Schaack S."/>
            <person name="Shirato S."/>
            <person name="Slamovits C.H."/>
            <person name="Spencer D.F."/>
            <person name="Suzuki S."/>
            <person name="Worden A.Z."/>
            <person name="Zauner S."/>
            <person name="Barry K."/>
            <person name="Bell C."/>
            <person name="Bharti A.K."/>
            <person name="Crow J.A."/>
            <person name="Grimwood J."/>
            <person name="Kramer R."/>
            <person name="Lindquist E."/>
            <person name="Lucas S."/>
            <person name="Salamov A."/>
            <person name="McFadden G.I."/>
            <person name="Lane C.E."/>
            <person name="Keeling P.J."/>
            <person name="Gray M.W."/>
            <person name="Grigoriev I.V."/>
            <person name="Archibald J.M."/>
        </authorList>
    </citation>
    <scope>NUCLEOTIDE SEQUENCE</scope>
    <source>
        <strain evidence="5">CCMP2712</strain>
    </source>
</reference>
<reference evidence="4" key="3">
    <citation type="submission" date="2015-06" db="UniProtKB">
        <authorList>
            <consortium name="EnsemblProtists"/>
        </authorList>
    </citation>
    <scope>IDENTIFICATION</scope>
</reference>
<gene>
    <name evidence="3" type="ORF">GUITHDRAFT_146191</name>
</gene>
<keyword evidence="2" id="KW-1133">Transmembrane helix</keyword>
<dbReference type="AlphaFoldDB" id="L1IIV6"/>
<feature type="transmembrane region" description="Helical" evidence="2">
    <location>
        <begin position="132"/>
        <end position="150"/>
    </location>
</feature>
<evidence type="ECO:0000313" key="4">
    <source>
        <dbReference type="EnsemblProtists" id="EKX35839"/>
    </source>
</evidence>
<organism evidence="3">
    <name type="scientific">Guillardia theta (strain CCMP2712)</name>
    <name type="common">Cryptophyte</name>
    <dbReference type="NCBI Taxonomy" id="905079"/>
    <lineage>
        <taxon>Eukaryota</taxon>
        <taxon>Cryptophyceae</taxon>
        <taxon>Pyrenomonadales</taxon>
        <taxon>Geminigeraceae</taxon>
        <taxon>Guillardia</taxon>
    </lineage>
</organism>
<protein>
    <submittedName>
        <fullName evidence="3 4">Uncharacterized protein</fullName>
    </submittedName>
</protein>
<accession>L1IIV6</accession>
<feature type="transmembrane region" description="Helical" evidence="2">
    <location>
        <begin position="242"/>
        <end position="262"/>
    </location>
</feature>
<evidence type="ECO:0000313" key="5">
    <source>
        <dbReference type="Proteomes" id="UP000011087"/>
    </source>
</evidence>
<evidence type="ECO:0000256" key="1">
    <source>
        <dbReference type="SAM" id="MobiDB-lite"/>
    </source>
</evidence>
<dbReference type="RefSeq" id="XP_005822819.1">
    <property type="nucleotide sequence ID" value="XM_005822762.1"/>
</dbReference>